<keyword evidence="1" id="KW-0812">Transmembrane</keyword>
<dbReference type="RefSeq" id="WP_065134036.1">
    <property type="nucleotide sequence ID" value="NZ_JACKSU010000076.1"/>
</dbReference>
<dbReference type="AlphaFoldDB" id="A0A1A6BH58"/>
<keyword evidence="1" id="KW-0472">Membrane</keyword>
<accession>A0A1A6BH58</accession>
<proteinExistence type="predicted"/>
<evidence type="ECO:0000313" key="4">
    <source>
        <dbReference type="Proteomes" id="UP000093757"/>
    </source>
</evidence>
<dbReference type="OrthoDB" id="4735998at2"/>
<dbReference type="Proteomes" id="UP000193928">
    <property type="component" value="Unassembled WGS sequence"/>
</dbReference>
<dbReference type="Proteomes" id="UP000093757">
    <property type="component" value="Unassembled WGS sequence"/>
</dbReference>
<keyword evidence="5" id="KW-1185">Reference proteome</keyword>
<keyword evidence="1" id="KW-1133">Transmembrane helix</keyword>
<evidence type="ECO:0000313" key="3">
    <source>
        <dbReference type="EMBL" id="ORV67118.1"/>
    </source>
</evidence>
<feature type="transmembrane region" description="Helical" evidence="1">
    <location>
        <begin position="25"/>
        <end position="47"/>
    </location>
</feature>
<feature type="transmembrane region" description="Helical" evidence="1">
    <location>
        <begin position="67"/>
        <end position="90"/>
    </location>
</feature>
<protein>
    <recommendedName>
        <fullName evidence="6">DUF4190 domain-containing protein</fullName>
    </recommendedName>
</protein>
<organism evidence="2 4">
    <name type="scientific">Mycobacterium gordonae</name>
    <dbReference type="NCBI Taxonomy" id="1778"/>
    <lineage>
        <taxon>Bacteria</taxon>
        <taxon>Bacillati</taxon>
        <taxon>Actinomycetota</taxon>
        <taxon>Actinomycetes</taxon>
        <taxon>Mycobacteriales</taxon>
        <taxon>Mycobacteriaceae</taxon>
        <taxon>Mycobacterium</taxon>
    </lineage>
</organism>
<evidence type="ECO:0008006" key="6">
    <source>
        <dbReference type="Google" id="ProtNLM"/>
    </source>
</evidence>
<dbReference type="EMBL" id="LQOY01000248">
    <property type="protein sequence ID" value="ORV67118.1"/>
    <property type="molecule type" value="Genomic_DNA"/>
</dbReference>
<gene>
    <name evidence="2" type="ORF">A9W98_18835</name>
    <name evidence="3" type="ORF">AWC08_08960</name>
</gene>
<dbReference type="EMBL" id="MAEM01000259">
    <property type="protein sequence ID" value="OBS01682.1"/>
    <property type="molecule type" value="Genomic_DNA"/>
</dbReference>
<evidence type="ECO:0000313" key="5">
    <source>
        <dbReference type="Proteomes" id="UP000193928"/>
    </source>
</evidence>
<name>A0A1A6BH58_MYCGO</name>
<sequence>MTTISPALAFSVFAPQRRNVNRRAVFSLTVAILQFLLPFVPAALVTVPLAMNALAHTESGDREGRGVAIAALALSVAHFLVYVTMFVWLLV</sequence>
<evidence type="ECO:0000256" key="1">
    <source>
        <dbReference type="SAM" id="Phobius"/>
    </source>
</evidence>
<evidence type="ECO:0000313" key="2">
    <source>
        <dbReference type="EMBL" id="OBS01682.1"/>
    </source>
</evidence>
<reference evidence="3 5" key="1">
    <citation type="submission" date="2016-01" db="EMBL/GenBank/DDBJ databases">
        <title>The new phylogeny of the genus Mycobacterium.</title>
        <authorList>
            <person name="Tarcisio F."/>
            <person name="Conor M."/>
            <person name="Antonella G."/>
            <person name="Elisabetta G."/>
            <person name="Giulia F.S."/>
            <person name="Sara T."/>
            <person name="Anna F."/>
            <person name="Clotilde B."/>
            <person name="Roberto B."/>
            <person name="Veronica D.S."/>
            <person name="Fabio R."/>
            <person name="Monica P."/>
            <person name="Olivier J."/>
            <person name="Enrico T."/>
            <person name="Nicola S."/>
        </authorList>
    </citation>
    <scope>NUCLEOTIDE SEQUENCE [LARGE SCALE GENOMIC DNA]</scope>
    <source>
        <strain evidence="3 5">DSM 44160</strain>
    </source>
</reference>
<comment type="caution">
    <text evidence="2">The sequence shown here is derived from an EMBL/GenBank/DDBJ whole genome shotgun (WGS) entry which is preliminary data.</text>
</comment>
<reference evidence="2 4" key="2">
    <citation type="submission" date="2016-06" db="EMBL/GenBank/DDBJ databases">
        <authorList>
            <person name="Kjaerup R.B."/>
            <person name="Dalgaard T.S."/>
            <person name="Juul-Madsen H.R."/>
        </authorList>
    </citation>
    <scope>NUCLEOTIDE SEQUENCE [LARGE SCALE GENOMIC DNA]</scope>
    <source>
        <strain evidence="2 4">1245752.6</strain>
    </source>
</reference>